<dbReference type="GO" id="GO:0000978">
    <property type="term" value="F:RNA polymerase II cis-regulatory region sequence-specific DNA binding"/>
    <property type="evidence" value="ECO:0007669"/>
    <property type="project" value="TreeGrafter"/>
</dbReference>
<dbReference type="EMBL" id="KB446547">
    <property type="protein sequence ID" value="EME38469.1"/>
    <property type="molecule type" value="Genomic_DNA"/>
</dbReference>
<keyword evidence="4" id="KW-0862">Zinc</keyword>
<dbReference type="Pfam" id="PF00096">
    <property type="entry name" value="zf-C2H2"/>
    <property type="match status" value="1"/>
</dbReference>
<feature type="domain" description="C2H2-type" evidence="8">
    <location>
        <begin position="314"/>
        <end position="342"/>
    </location>
</feature>
<feature type="region of interest" description="Disordered" evidence="7">
    <location>
        <begin position="177"/>
        <end position="214"/>
    </location>
</feature>
<feature type="compositionally biased region" description="Basic and acidic residues" evidence="7">
    <location>
        <begin position="1"/>
        <end position="19"/>
    </location>
</feature>
<evidence type="ECO:0000256" key="1">
    <source>
        <dbReference type="ARBA" id="ARBA00022723"/>
    </source>
</evidence>
<dbReference type="eggNOG" id="KOG1721">
    <property type="taxonomic scope" value="Eukaryota"/>
</dbReference>
<name>N1PDE3_DOTSN</name>
<dbReference type="PANTHER" id="PTHR14003:SF19">
    <property type="entry name" value="YY2 TRANSCRIPTION FACTOR"/>
    <property type="match status" value="1"/>
</dbReference>
<evidence type="ECO:0000313" key="9">
    <source>
        <dbReference type="EMBL" id="EME38469.1"/>
    </source>
</evidence>
<evidence type="ECO:0000256" key="4">
    <source>
        <dbReference type="ARBA" id="ARBA00022833"/>
    </source>
</evidence>
<dbReference type="GO" id="GO:0005667">
    <property type="term" value="C:transcription regulator complex"/>
    <property type="evidence" value="ECO:0007669"/>
    <property type="project" value="TreeGrafter"/>
</dbReference>
<dbReference type="STRING" id="675120.N1PDE3"/>
<feature type="compositionally biased region" description="Polar residues" evidence="7">
    <location>
        <begin position="120"/>
        <end position="139"/>
    </location>
</feature>
<evidence type="ECO:0000256" key="6">
    <source>
        <dbReference type="PROSITE-ProRule" id="PRU00042"/>
    </source>
</evidence>
<dbReference type="GO" id="GO:0008270">
    <property type="term" value="F:zinc ion binding"/>
    <property type="evidence" value="ECO:0007669"/>
    <property type="project" value="UniProtKB-KW"/>
</dbReference>
<evidence type="ECO:0000313" key="10">
    <source>
        <dbReference type="Proteomes" id="UP000016933"/>
    </source>
</evidence>
<dbReference type="SMART" id="SM00355">
    <property type="entry name" value="ZnF_C2H2"/>
    <property type="match status" value="3"/>
</dbReference>
<organism evidence="9 10">
    <name type="scientific">Dothistroma septosporum (strain NZE10 / CBS 128990)</name>
    <name type="common">Red band needle blight fungus</name>
    <name type="synonym">Mycosphaerella pini</name>
    <dbReference type="NCBI Taxonomy" id="675120"/>
    <lineage>
        <taxon>Eukaryota</taxon>
        <taxon>Fungi</taxon>
        <taxon>Dikarya</taxon>
        <taxon>Ascomycota</taxon>
        <taxon>Pezizomycotina</taxon>
        <taxon>Dothideomycetes</taxon>
        <taxon>Dothideomycetidae</taxon>
        <taxon>Mycosphaerellales</taxon>
        <taxon>Mycosphaerellaceae</taxon>
        <taxon>Dothistroma</taxon>
    </lineage>
</organism>
<feature type="region of interest" description="Disordered" evidence="7">
    <location>
        <begin position="120"/>
        <end position="140"/>
    </location>
</feature>
<evidence type="ECO:0000256" key="5">
    <source>
        <dbReference type="ARBA" id="ARBA00044085"/>
    </source>
</evidence>
<reference evidence="9 10" key="2">
    <citation type="journal article" date="2012" name="PLoS Pathog.">
        <title>Diverse lifestyles and strategies of plant pathogenesis encoded in the genomes of eighteen Dothideomycetes fungi.</title>
        <authorList>
            <person name="Ohm R.A."/>
            <person name="Feau N."/>
            <person name="Henrissat B."/>
            <person name="Schoch C.L."/>
            <person name="Horwitz B.A."/>
            <person name="Barry K.W."/>
            <person name="Condon B.J."/>
            <person name="Copeland A.C."/>
            <person name="Dhillon B."/>
            <person name="Glaser F."/>
            <person name="Hesse C.N."/>
            <person name="Kosti I."/>
            <person name="LaButti K."/>
            <person name="Lindquist E.A."/>
            <person name="Lucas S."/>
            <person name="Salamov A.A."/>
            <person name="Bradshaw R.E."/>
            <person name="Ciuffetti L."/>
            <person name="Hamelin R.C."/>
            <person name="Kema G.H.J."/>
            <person name="Lawrence C."/>
            <person name="Scott J.A."/>
            <person name="Spatafora J.W."/>
            <person name="Turgeon B.G."/>
            <person name="de Wit P.J.G.M."/>
            <person name="Zhong S."/>
            <person name="Goodwin S.B."/>
            <person name="Grigoriev I.V."/>
        </authorList>
    </citation>
    <scope>NUCLEOTIDE SEQUENCE [LARGE SCALE GENOMIC DNA]</scope>
    <source>
        <strain evidence="10">NZE10 / CBS 128990</strain>
    </source>
</reference>
<dbReference type="PROSITE" id="PS00028">
    <property type="entry name" value="ZINC_FINGER_C2H2_1"/>
    <property type="match status" value="2"/>
</dbReference>
<evidence type="ECO:0000256" key="2">
    <source>
        <dbReference type="ARBA" id="ARBA00022737"/>
    </source>
</evidence>
<evidence type="ECO:0000259" key="8">
    <source>
        <dbReference type="PROSITE" id="PS50157"/>
    </source>
</evidence>
<keyword evidence="2" id="KW-0677">Repeat</keyword>
<dbReference type="InterPro" id="IPR036236">
    <property type="entry name" value="Znf_C2H2_sf"/>
</dbReference>
<dbReference type="HOGENOM" id="CLU_704035_0_0_1"/>
<dbReference type="FunFam" id="3.30.160.60:FF:000446">
    <property type="entry name" value="Zinc finger protein"/>
    <property type="match status" value="1"/>
</dbReference>
<feature type="region of interest" description="Disordered" evidence="7">
    <location>
        <begin position="258"/>
        <end position="278"/>
    </location>
</feature>
<dbReference type="AlphaFoldDB" id="N1PDE3"/>
<dbReference type="OrthoDB" id="8922241at2759"/>
<dbReference type="InterPro" id="IPR013087">
    <property type="entry name" value="Znf_C2H2_type"/>
</dbReference>
<gene>
    <name evidence="9" type="ORF">DOTSEDRAFT_75856</name>
</gene>
<dbReference type="SUPFAM" id="SSF57667">
    <property type="entry name" value="beta-beta-alpha zinc fingers"/>
    <property type="match status" value="1"/>
</dbReference>
<reference evidence="10" key="1">
    <citation type="journal article" date="2012" name="PLoS Genet.">
        <title>The genomes of the fungal plant pathogens Cladosporium fulvum and Dothistroma septosporum reveal adaptation to different hosts and lifestyles but also signatures of common ancestry.</title>
        <authorList>
            <person name="de Wit P.J.G.M."/>
            <person name="van der Burgt A."/>
            <person name="Oekmen B."/>
            <person name="Stergiopoulos I."/>
            <person name="Abd-Elsalam K.A."/>
            <person name="Aerts A.L."/>
            <person name="Bahkali A.H."/>
            <person name="Beenen H.G."/>
            <person name="Chettri P."/>
            <person name="Cox M.P."/>
            <person name="Datema E."/>
            <person name="de Vries R.P."/>
            <person name="Dhillon B."/>
            <person name="Ganley A.R."/>
            <person name="Griffiths S.A."/>
            <person name="Guo Y."/>
            <person name="Hamelin R.C."/>
            <person name="Henrissat B."/>
            <person name="Kabir M.S."/>
            <person name="Jashni M.K."/>
            <person name="Kema G."/>
            <person name="Klaubauf S."/>
            <person name="Lapidus A."/>
            <person name="Levasseur A."/>
            <person name="Lindquist E."/>
            <person name="Mehrabi R."/>
            <person name="Ohm R.A."/>
            <person name="Owen T.J."/>
            <person name="Salamov A."/>
            <person name="Schwelm A."/>
            <person name="Schijlen E."/>
            <person name="Sun H."/>
            <person name="van den Burg H.A."/>
            <person name="van Ham R.C.H.J."/>
            <person name="Zhang S."/>
            <person name="Goodwin S.B."/>
            <person name="Grigoriev I.V."/>
            <person name="Collemare J."/>
            <person name="Bradshaw R.E."/>
        </authorList>
    </citation>
    <scope>NUCLEOTIDE SEQUENCE [LARGE SCALE GENOMIC DNA]</scope>
    <source>
        <strain evidence="10">NZE10 / CBS 128990</strain>
    </source>
</reference>
<accession>N1PDE3</accession>
<keyword evidence="10" id="KW-1185">Reference proteome</keyword>
<feature type="region of interest" description="Disordered" evidence="7">
    <location>
        <begin position="1"/>
        <end position="22"/>
    </location>
</feature>
<evidence type="ECO:0000256" key="3">
    <source>
        <dbReference type="ARBA" id="ARBA00022771"/>
    </source>
</evidence>
<evidence type="ECO:0000256" key="7">
    <source>
        <dbReference type="SAM" id="MobiDB-lite"/>
    </source>
</evidence>
<dbReference type="Gene3D" id="3.30.160.60">
    <property type="entry name" value="Classic Zinc Finger"/>
    <property type="match status" value="2"/>
</dbReference>
<protein>
    <recommendedName>
        <fullName evidence="5">C2H2 type master regulator of conidiophore development brlA</fullName>
    </recommendedName>
</protein>
<dbReference type="PANTHER" id="PTHR14003">
    <property type="entry name" value="TRANSCRIPTIONAL REPRESSOR PROTEIN YY"/>
    <property type="match status" value="1"/>
</dbReference>
<sequence length="392" mass="43841">MAHETTQDGFETYDKHDGDNSDMARCIDPRLRDHGAIDMSGTWTDEAGYIASMRDLELDITNGQLLGGYQTTWQQDSIRSAPQSPLDFEDTVYTEVHNSQPLWPTELMQHHETPYHANAIASTSPTNQPYTPPSSNSARTARHRSDGMVATVFGAQQHATLPQLRLVTSEPQTFAPRITQPIPGDGCPTPTSTRSAQTSIESPLYTNTPSRPPRAGLSVGVSMSLLTFDAFVHHQEQEQHPVSAVSVQHWRDDIRSKTNQGQTLQPPPLHHQTQSAPASIVQSQTSYTCDVCGSTFGRNADLQHHRRNHGDRVHGCGACDASFVFRKDLRRHAGSVHQEQASFFCEYEDCKHRAQGFKRKDHWKRHMKGVHNWAFPPSRHTSNASRSSRHNA</sequence>
<keyword evidence="1" id="KW-0479">Metal-binding</keyword>
<feature type="domain" description="C2H2-type" evidence="8">
    <location>
        <begin position="287"/>
        <end position="309"/>
    </location>
</feature>
<dbReference type="GO" id="GO:0000785">
    <property type="term" value="C:chromatin"/>
    <property type="evidence" value="ECO:0007669"/>
    <property type="project" value="TreeGrafter"/>
</dbReference>
<dbReference type="GO" id="GO:0000981">
    <property type="term" value="F:DNA-binding transcription factor activity, RNA polymerase II-specific"/>
    <property type="evidence" value="ECO:0007669"/>
    <property type="project" value="TreeGrafter"/>
</dbReference>
<dbReference type="PROSITE" id="PS50157">
    <property type="entry name" value="ZINC_FINGER_C2H2_2"/>
    <property type="match status" value="2"/>
</dbReference>
<keyword evidence="3 6" id="KW-0863">Zinc-finger</keyword>
<dbReference type="Proteomes" id="UP000016933">
    <property type="component" value="Unassembled WGS sequence"/>
</dbReference>
<proteinExistence type="predicted"/>
<feature type="compositionally biased region" description="Polar residues" evidence="7">
    <location>
        <begin position="189"/>
        <end position="209"/>
    </location>
</feature>